<evidence type="ECO:0000313" key="3">
    <source>
        <dbReference type="Proteomes" id="UP000035661"/>
    </source>
</evidence>
<evidence type="ECO:0000313" key="2">
    <source>
        <dbReference type="EMBL" id="AKM53810.1"/>
    </source>
</evidence>
<evidence type="ECO:0000259" key="1">
    <source>
        <dbReference type="Pfam" id="PF13392"/>
    </source>
</evidence>
<keyword evidence="2" id="KW-0540">Nuclease</keyword>
<protein>
    <submittedName>
        <fullName evidence="2">Endonuclease</fullName>
    </submittedName>
</protein>
<dbReference type="GO" id="GO:0004519">
    <property type="term" value="F:endonuclease activity"/>
    <property type="evidence" value="ECO:0007669"/>
    <property type="project" value="UniProtKB-KW"/>
</dbReference>
<keyword evidence="3" id="KW-1185">Reference proteome</keyword>
<reference evidence="2 3" key="1">
    <citation type="journal article" date="2015" name="Genome Biol. Evol.">
        <title>Found and Lost: The Fates of Horizontally Acquired Genes in Arthropod-Symbiotic Spiroplasma.</title>
        <authorList>
            <person name="Lo W.S."/>
            <person name="Gasparich G.E."/>
            <person name="Kuo C.H."/>
        </authorList>
    </citation>
    <scope>NUCLEOTIDE SEQUENCE [LARGE SCALE GENOMIC DNA]</scope>
    <source>
        <strain evidence="3">TDA-040725-5</strain>
    </source>
</reference>
<dbReference type="EMBL" id="CP011856">
    <property type="protein sequence ID" value="AKM53810.1"/>
    <property type="molecule type" value="Genomic_DNA"/>
</dbReference>
<dbReference type="STRING" id="315358.SERIO_v1c02220"/>
<dbReference type="AlphaFoldDB" id="A0A0H3XHL1"/>
<accession>A0A0H3XHL1</accession>
<gene>
    <name evidence="2" type="ORF">SERIO_v1c02220</name>
</gene>
<dbReference type="Pfam" id="PF13392">
    <property type="entry name" value="HNH_3"/>
    <property type="match status" value="1"/>
</dbReference>
<keyword evidence="2" id="KW-0255">Endonuclease</keyword>
<dbReference type="InterPro" id="IPR044925">
    <property type="entry name" value="His-Me_finger_sf"/>
</dbReference>
<dbReference type="SUPFAM" id="SSF54060">
    <property type="entry name" value="His-Me finger endonucleases"/>
    <property type="match status" value="1"/>
</dbReference>
<organism evidence="2 3">
    <name type="scientific">Spiroplasma eriocheiris</name>
    <dbReference type="NCBI Taxonomy" id="315358"/>
    <lineage>
        <taxon>Bacteria</taxon>
        <taxon>Bacillati</taxon>
        <taxon>Mycoplasmatota</taxon>
        <taxon>Mollicutes</taxon>
        <taxon>Entomoplasmatales</taxon>
        <taxon>Spiroplasmataceae</taxon>
        <taxon>Spiroplasma</taxon>
    </lineage>
</organism>
<sequence length="189" mass="23066">MSTEKNEIWKVHPDFPHLEFSNLGRIRNSQTKQIKELKKPKNTNYFLIRRRVDNKTKTKPLHRILVELFIGEVPHNMTVDHINGNPRDNRVENLEVVSRKENTVRQIKMWSHPHSFYDRQLIQAHNEKRWLYKDTLYNWIDLLKLLYRQNIIYYQVRWRSSKEGRIGYLPNGEVIKRVKFKEMEELLDE</sequence>
<dbReference type="Gene3D" id="3.90.75.20">
    <property type="match status" value="1"/>
</dbReference>
<reference evidence="3" key="2">
    <citation type="submission" date="2015-06" db="EMBL/GenBank/DDBJ databases">
        <title>Complete genome sequence of Spiroplasma eriocheiris TDA-040725-5 (DSM 21848).</title>
        <authorList>
            <person name="Lo W.-S."/>
            <person name="Kuo C.-H."/>
        </authorList>
    </citation>
    <scope>NUCLEOTIDE SEQUENCE [LARGE SCALE GENOMIC DNA]</scope>
    <source>
        <strain evidence="3">TDA-040725-5</strain>
    </source>
</reference>
<proteinExistence type="predicted"/>
<feature type="domain" description="HNH nuclease" evidence="1">
    <location>
        <begin position="60"/>
        <end position="103"/>
    </location>
</feature>
<name>A0A0H3XHL1_9MOLU</name>
<dbReference type="PATRIC" id="fig|743698.3.peg.224"/>
<dbReference type="InterPro" id="IPR003615">
    <property type="entry name" value="HNH_nuc"/>
</dbReference>
<dbReference type="RefSeq" id="WP_047791080.1">
    <property type="nucleotide sequence ID" value="NZ_CP011856.1"/>
</dbReference>
<keyword evidence="2" id="KW-0378">Hydrolase</keyword>
<dbReference type="KEGG" id="seri:SERIO_v1c02220"/>
<dbReference type="Proteomes" id="UP000035661">
    <property type="component" value="Chromosome"/>
</dbReference>